<feature type="domain" description="DUF7824" evidence="2">
    <location>
        <begin position="393"/>
        <end position="608"/>
    </location>
</feature>
<evidence type="ECO:0000259" key="2">
    <source>
        <dbReference type="Pfam" id="PF25148"/>
    </source>
</evidence>
<dbReference type="Proteomes" id="UP001606302">
    <property type="component" value="Unassembled WGS sequence"/>
</dbReference>
<evidence type="ECO:0000313" key="3">
    <source>
        <dbReference type="EMBL" id="MFG6463921.1"/>
    </source>
</evidence>
<dbReference type="RefSeq" id="WP_394513145.1">
    <property type="nucleotide sequence ID" value="NZ_JBIGHX010000008.1"/>
</dbReference>
<sequence>MILSALKSALQAGDAAATLGVLRAMPAADRERQRDAVMAFAKHPPAQRQALDTAIILCGTARDVVNAGVVDKVLLIALCREFRPRSADWTALVEAMREHETWAREMWLLVRTGLLLPTDDEGHVLRLIGLPHAVLRRDKLDELFAADPGLRPSLLRVFEIEGTAETSLASSDKYCKDPKLAWGPLLLSLVDDGIATRAQLLDLTLGALEKDWPQYRASWFSRFHGDLAPTSGEMQPHLSRYLALCASRIPPTVTMALEALKVLDGAVPLAGDSLLAALAPVMMATVKAQVDAALKLLDGVVKREPALARRAAETLVPALLHEATPVQAGVLKRLEAWGLTPQARERLPAFVATVAAIHQPRLQKLLGEMAVAASEPAPAPAAAAARQARPLDEDRRLPALADAQELVECIAHVFEHADDVDTFERAVLGLALAAPLTGEDRKRFAPVAKRALKMRKPLPAELARLLCFAVDGTRLPRHTDPELGNPLALAALGERIDAVAALIAAGQGLAPLSCATHRGGFIAPQALAERIAAHAAAGVKVAEIEQVQALLRLAPGTTSPSIAAALPDTPLVRAFRYALGDDIEPGPEVTLFAAAARIRHPRADDPALDRRHPGLGPDGARVATYAWHTSPRTWEVDGKTYTHHDFHISSPPAPRDTPLTHLAVARHVPEGWPEDSWRGWAFGGREAGLLRYAASTLPSDLEAWCAQGAWAFGNNLDWWEAEWHNRAYLDVLLDAAMPLTPMPRLLLMLALCGKEAGQVATAVDLLVQAHAQGRLAGGPELDGLTRALFVTPLPKAARLHKSLQAALRIDPQVHGLAFALLCAVVQARPDDPPRDIGLVLDLLLELKTRHGLALPSDARSALSDMKTSGNTRKLQASLLA</sequence>
<dbReference type="Pfam" id="PF20103">
    <property type="entry name" value="DUF6493"/>
    <property type="match status" value="1"/>
</dbReference>
<keyword evidence="4" id="KW-1185">Reference proteome</keyword>
<comment type="caution">
    <text evidence="3">The sequence shown here is derived from an EMBL/GenBank/DDBJ whole genome shotgun (WGS) entry which is preliminary data.</text>
</comment>
<accession>A0ABW7GPP4</accession>
<protein>
    <submittedName>
        <fullName evidence="3">DUF6493 family protein</fullName>
    </submittedName>
</protein>
<evidence type="ECO:0000313" key="4">
    <source>
        <dbReference type="Proteomes" id="UP001606302"/>
    </source>
</evidence>
<dbReference type="InterPro" id="IPR056726">
    <property type="entry name" value="DUF7824"/>
</dbReference>
<feature type="domain" description="DUF6493" evidence="1">
    <location>
        <begin position="138"/>
        <end position="285"/>
    </location>
</feature>
<proteinExistence type="predicted"/>
<organism evidence="3 4">
    <name type="scientific">Pelomonas lactea</name>
    <dbReference type="NCBI Taxonomy" id="3299030"/>
    <lineage>
        <taxon>Bacteria</taxon>
        <taxon>Pseudomonadati</taxon>
        <taxon>Pseudomonadota</taxon>
        <taxon>Betaproteobacteria</taxon>
        <taxon>Burkholderiales</taxon>
        <taxon>Sphaerotilaceae</taxon>
        <taxon>Roseateles</taxon>
    </lineage>
</organism>
<dbReference type="EMBL" id="JBIGHX010000008">
    <property type="protein sequence ID" value="MFG6463921.1"/>
    <property type="molecule type" value="Genomic_DNA"/>
</dbReference>
<dbReference type="Pfam" id="PF25148">
    <property type="entry name" value="DUF7824"/>
    <property type="match status" value="1"/>
</dbReference>
<name>A0ABW7GPP4_9BURK</name>
<evidence type="ECO:0000259" key="1">
    <source>
        <dbReference type="Pfam" id="PF20103"/>
    </source>
</evidence>
<reference evidence="3 4" key="1">
    <citation type="submission" date="2024-08" db="EMBL/GenBank/DDBJ databases">
        <authorList>
            <person name="Lu H."/>
        </authorList>
    </citation>
    <scope>NUCLEOTIDE SEQUENCE [LARGE SCALE GENOMIC DNA]</scope>
    <source>
        <strain evidence="3 4">DXS20W</strain>
    </source>
</reference>
<dbReference type="InterPro" id="IPR045472">
    <property type="entry name" value="DUF6493"/>
</dbReference>
<gene>
    <name evidence="3" type="ORF">ACG04Q_20265</name>
</gene>